<proteinExistence type="inferred from homology"/>
<dbReference type="PANTHER" id="PTHR30506:SF3">
    <property type="entry name" value="UPF0126 INNER MEMBRANE PROTEIN YADS-RELATED"/>
    <property type="match status" value="1"/>
</dbReference>
<feature type="transmembrane region" description="Helical" evidence="7">
    <location>
        <begin position="32"/>
        <end position="60"/>
    </location>
</feature>
<evidence type="ECO:0000256" key="7">
    <source>
        <dbReference type="SAM" id="Phobius"/>
    </source>
</evidence>
<dbReference type="AlphaFoldDB" id="A0A0P6VKZ4"/>
<comment type="caution">
    <text evidence="9">The sequence shown here is derived from an EMBL/GenBank/DDBJ whole genome shotgun (WGS) entry which is preliminary data.</text>
</comment>
<feature type="domain" description="Glycine transporter" evidence="8">
    <location>
        <begin position="93"/>
        <end position="166"/>
    </location>
</feature>
<comment type="similarity">
    <text evidence="2">Belongs to the UPF0126 family.</text>
</comment>
<feature type="transmembrane region" description="Helical" evidence="7">
    <location>
        <begin position="6"/>
        <end position="25"/>
    </location>
</feature>
<keyword evidence="5 7" id="KW-1133">Transmembrane helix</keyword>
<dbReference type="Proteomes" id="UP000048984">
    <property type="component" value="Unassembled WGS sequence"/>
</dbReference>
<dbReference type="InterPro" id="IPR005115">
    <property type="entry name" value="Gly_transporter"/>
</dbReference>
<evidence type="ECO:0000256" key="2">
    <source>
        <dbReference type="ARBA" id="ARBA00008193"/>
    </source>
</evidence>
<feature type="transmembrane region" description="Helical" evidence="7">
    <location>
        <begin position="151"/>
        <end position="170"/>
    </location>
</feature>
<dbReference type="PANTHER" id="PTHR30506">
    <property type="entry name" value="INNER MEMBRANE PROTEIN"/>
    <property type="match status" value="1"/>
</dbReference>
<feature type="transmembrane region" description="Helical" evidence="7">
    <location>
        <begin position="66"/>
        <end position="84"/>
    </location>
</feature>
<feature type="transmembrane region" description="Helical" evidence="7">
    <location>
        <begin position="176"/>
        <end position="197"/>
    </location>
</feature>
<evidence type="ECO:0000313" key="9">
    <source>
        <dbReference type="EMBL" id="KPL53342.1"/>
    </source>
</evidence>
<evidence type="ECO:0000313" key="10">
    <source>
        <dbReference type="Proteomes" id="UP000048984"/>
    </source>
</evidence>
<dbReference type="Pfam" id="PF03458">
    <property type="entry name" value="Gly_transporter"/>
    <property type="match status" value="2"/>
</dbReference>
<sequence>MIATFAAILDWAGLVVFAVTGALVASRKQMDIVGFALLATVTGIGGGTLRDLVLGLAPVFWVRQPAYLLVCVGVAAAVFFTAHLPQSRYRILLWLDAVGMAVFAVTGAEIALAARAGPVIAVAMGVATATFGGIIRDVLGGEVPVILSREIYATAALCGASLYVVCDALGTAPPVAAVLGFAVAFLLRAAAMARGWSLPRYRPRRGRTPEEVETLRRRSGATLP</sequence>
<gene>
    <name evidence="9" type="ORF">ABB55_14890</name>
</gene>
<dbReference type="EMBL" id="LJYW01000001">
    <property type="protein sequence ID" value="KPL53342.1"/>
    <property type="molecule type" value="Genomic_DNA"/>
</dbReference>
<evidence type="ECO:0000256" key="4">
    <source>
        <dbReference type="ARBA" id="ARBA00022692"/>
    </source>
</evidence>
<keyword evidence="4 7" id="KW-0812">Transmembrane</keyword>
<dbReference type="GO" id="GO:0005886">
    <property type="term" value="C:plasma membrane"/>
    <property type="evidence" value="ECO:0007669"/>
    <property type="project" value="UniProtKB-SubCell"/>
</dbReference>
<keyword evidence="3" id="KW-1003">Cell membrane</keyword>
<reference evidence="9 10" key="2">
    <citation type="submission" date="2015-10" db="EMBL/GenBank/DDBJ databases">
        <title>Draft Genome Sequence of Prosthecomicrobium hirschii ATCC 27832.</title>
        <authorList>
            <person name="Daniel J."/>
            <person name="Givan S.A."/>
            <person name="Brun Y.V."/>
            <person name="Brown P.J."/>
        </authorList>
    </citation>
    <scope>NUCLEOTIDE SEQUENCE [LARGE SCALE GENOMIC DNA]</scope>
    <source>
        <strain evidence="9 10">16</strain>
    </source>
</reference>
<evidence type="ECO:0000256" key="1">
    <source>
        <dbReference type="ARBA" id="ARBA00004651"/>
    </source>
</evidence>
<protein>
    <recommendedName>
        <fullName evidence="8">Glycine transporter domain-containing protein</fullName>
    </recommendedName>
</protein>
<feature type="domain" description="Glycine transporter" evidence="8">
    <location>
        <begin position="8"/>
        <end position="82"/>
    </location>
</feature>
<organism evidence="9 10">
    <name type="scientific">Prosthecodimorpha hirschii</name>
    <dbReference type="NCBI Taxonomy" id="665126"/>
    <lineage>
        <taxon>Bacteria</taxon>
        <taxon>Pseudomonadati</taxon>
        <taxon>Pseudomonadota</taxon>
        <taxon>Alphaproteobacteria</taxon>
        <taxon>Hyphomicrobiales</taxon>
        <taxon>Ancalomicrobiaceae</taxon>
        <taxon>Prosthecodimorpha</taxon>
    </lineage>
</organism>
<evidence type="ECO:0000259" key="8">
    <source>
        <dbReference type="Pfam" id="PF03458"/>
    </source>
</evidence>
<comment type="subcellular location">
    <subcellularLocation>
        <location evidence="1">Cell membrane</location>
        <topology evidence="1">Multi-pass membrane protein</topology>
    </subcellularLocation>
</comment>
<evidence type="ECO:0000256" key="5">
    <source>
        <dbReference type="ARBA" id="ARBA00022989"/>
    </source>
</evidence>
<accession>A0A0P6VKZ4</accession>
<reference evidence="9 10" key="1">
    <citation type="submission" date="2015-09" db="EMBL/GenBank/DDBJ databases">
        <authorList>
            <person name="Jackson K.R."/>
            <person name="Lunt B.L."/>
            <person name="Fisher J.N.B."/>
            <person name="Gardner A.V."/>
            <person name="Bailey M.E."/>
            <person name="Deus L.M."/>
            <person name="Earl A.S."/>
            <person name="Gibby P.D."/>
            <person name="Hartmann K.A."/>
            <person name="Liu J.E."/>
            <person name="Manci A.M."/>
            <person name="Nielsen D.A."/>
            <person name="Solomon M.B."/>
            <person name="Breakwell D.P."/>
            <person name="Burnett S.H."/>
            <person name="Grose J.H."/>
        </authorList>
    </citation>
    <scope>NUCLEOTIDE SEQUENCE [LARGE SCALE GENOMIC DNA]</scope>
    <source>
        <strain evidence="9 10">16</strain>
    </source>
</reference>
<keyword evidence="10" id="KW-1185">Reference proteome</keyword>
<evidence type="ECO:0000256" key="3">
    <source>
        <dbReference type="ARBA" id="ARBA00022475"/>
    </source>
</evidence>
<name>A0A0P6VKZ4_9HYPH</name>
<evidence type="ECO:0000256" key="6">
    <source>
        <dbReference type="ARBA" id="ARBA00023136"/>
    </source>
</evidence>
<feature type="transmembrane region" description="Helical" evidence="7">
    <location>
        <begin position="91"/>
        <end position="113"/>
    </location>
</feature>
<dbReference type="RefSeq" id="WP_054359507.1">
    <property type="nucleotide sequence ID" value="NZ_LJYW01000001.1"/>
</dbReference>
<keyword evidence="6 7" id="KW-0472">Membrane</keyword>
<feature type="transmembrane region" description="Helical" evidence="7">
    <location>
        <begin position="119"/>
        <end position="139"/>
    </location>
</feature>